<evidence type="ECO:0000313" key="3">
    <source>
        <dbReference type="EMBL" id="MBB6168017.1"/>
    </source>
</evidence>
<dbReference type="Proteomes" id="UP000588017">
    <property type="component" value="Unassembled WGS sequence"/>
</dbReference>
<dbReference type="NCBIfam" id="NF037995">
    <property type="entry name" value="TRAP_S1"/>
    <property type="match status" value="1"/>
</dbReference>
<sequence>MNLLTRAAAGLGLAAFLASPAMAQTKWDLPTPYPDGNFHTKNIVQFAEEVKAATGGSLQITVHSNQSLIKHPDIKNAVRSGTVPAGELLVSRLANESPIYEVDSVPFLASSYDAAKKLYAAQKPILEKKLAEQGLMLLFSVAWPPQGIFAKQELNTLADLKGVKFRAYSKSTERVAQLAGMVPVQIEASDLATAFATGRVGAMITSPSTGTDSKVWDFLTHYYDTQAWLPRNMVIVNKAAFDKLSDAEKQAVLEAAKQAEERGWEMSMVETKEKTDMLAQNGIKVSAPSEDMKKGFAEIGATMAAEWEKAAGEDGKAILEAFRKN</sequence>
<evidence type="ECO:0000256" key="2">
    <source>
        <dbReference type="SAM" id="SignalP"/>
    </source>
</evidence>
<dbReference type="PANTHER" id="PTHR33376">
    <property type="match status" value="1"/>
</dbReference>
<gene>
    <name evidence="3" type="ORF">HNQ73_001640</name>
</gene>
<organism evidence="3 4">
    <name type="scientific">Chelatococcus composti</name>
    <dbReference type="NCBI Taxonomy" id="1743235"/>
    <lineage>
        <taxon>Bacteria</taxon>
        <taxon>Pseudomonadati</taxon>
        <taxon>Pseudomonadota</taxon>
        <taxon>Alphaproteobacteria</taxon>
        <taxon>Hyphomicrobiales</taxon>
        <taxon>Chelatococcaceae</taxon>
        <taxon>Chelatococcus</taxon>
    </lineage>
</organism>
<dbReference type="GO" id="GO:0055085">
    <property type="term" value="P:transmembrane transport"/>
    <property type="evidence" value="ECO:0007669"/>
    <property type="project" value="InterPro"/>
</dbReference>
<dbReference type="InterPro" id="IPR038404">
    <property type="entry name" value="TRAP_DctP_sf"/>
</dbReference>
<name>A0A841K680_9HYPH</name>
<keyword evidence="4" id="KW-1185">Reference proteome</keyword>
<dbReference type="EMBL" id="JACHEH010000003">
    <property type="protein sequence ID" value="MBB6168017.1"/>
    <property type="molecule type" value="Genomic_DNA"/>
</dbReference>
<proteinExistence type="predicted"/>
<keyword evidence="1 2" id="KW-0732">Signal</keyword>
<dbReference type="CDD" id="cd13602">
    <property type="entry name" value="PBP2_TRAP_BpDctp6_7"/>
    <property type="match status" value="1"/>
</dbReference>
<dbReference type="Pfam" id="PF03480">
    <property type="entry name" value="DctP"/>
    <property type="match status" value="1"/>
</dbReference>
<dbReference type="AlphaFoldDB" id="A0A841K680"/>
<accession>A0A841K680</accession>
<feature type="signal peptide" evidence="2">
    <location>
        <begin position="1"/>
        <end position="23"/>
    </location>
</feature>
<dbReference type="Gene3D" id="3.40.190.170">
    <property type="entry name" value="Bacterial extracellular solute-binding protein, family 7"/>
    <property type="match status" value="1"/>
</dbReference>
<evidence type="ECO:0000256" key="1">
    <source>
        <dbReference type="ARBA" id="ARBA00022729"/>
    </source>
</evidence>
<protein>
    <submittedName>
        <fullName evidence="3">TRAP-type C4-dicarboxylate transport system substrate-binding protein</fullName>
    </submittedName>
</protein>
<comment type="caution">
    <text evidence="3">The sequence shown here is derived from an EMBL/GenBank/DDBJ whole genome shotgun (WGS) entry which is preliminary data.</text>
</comment>
<dbReference type="SUPFAM" id="SSF53850">
    <property type="entry name" value="Periplasmic binding protein-like II"/>
    <property type="match status" value="1"/>
</dbReference>
<dbReference type="InterPro" id="IPR018389">
    <property type="entry name" value="DctP_fam"/>
</dbReference>
<dbReference type="RefSeq" id="WP_183334056.1">
    <property type="nucleotide sequence ID" value="NZ_BMHX01000003.1"/>
</dbReference>
<evidence type="ECO:0000313" key="4">
    <source>
        <dbReference type="Proteomes" id="UP000588017"/>
    </source>
</evidence>
<feature type="chain" id="PRO_5032690905" evidence="2">
    <location>
        <begin position="24"/>
        <end position="325"/>
    </location>
</feature>
<dbReference type="PANTHER" id="PTHR33376:SF4">
    <property type="entry name" value="SIALIC ACID-BINDING PERIPLASMIC PROTEIN SIAP"/>
    <property type="match status" value="1"/>
</dbReference>
<reference evidence="3 4" key="1">
    <citation type="submission" date="2020-08" db="EMBL/GenBank/DDBJ databases">
        <title>Genomic Encyclopedia of Type Strains, Phase IV (KMG-IV): sequencing the most valuable type-strain genomes for metagenomic binning, comparative biology and taxonomic classification.</title>
        <authorList>
            <person name="Goeker M."/>
        </authorList>
    </citation>
    <scope>NUCLEOTIDE SEQUENCE [LARGE SCALE GENOMIC DNA]</scope>
    <source>
        <strain evidence="3 4">DSM 101465</strain>
    </source>
</reference>